<sequence>MRFPECSNKTIDIPSNTERVPLNEENSVSTSCFLFKKSSSRGH</sequence>
<organism evidence="1 2">
    <name type="scientific">Rotaria sordida</name>
    <dbReference type="NCBI Taxonomy" id="392033"/>
    <lineage>
        <taxon>Eukaryota</taxon>
        <taxon>Metazoa</taxon>
        <taxon>Spiralia</taxon>
        <taxon>Gnathifera</taxon>
        <taxon>Rotifera</taxon>
        <taxon>Eurotatoria</taxon>
        <taxon>Bdelloidea</taxon>
        <taxon>Philodinida</taxon>
        <taxon>Philodinidae</taxon>
        <taxon>Rotaria</taxon>
    </lineage>
</organism>
<dbReference type="EMBL" id="CAJNOL010001920">
    <property type="protein sequence ID" value="CAF1437767.1"/>
    <property type="molecule type" value="Genomic_DNA"/>
</dbReference>
<evidence type="ECO:0000313" key="2">
    <source>
        <dbReference type="Proteomes" id="UP000663870"/>
    </source>
</evidence>
<evidence type="ECO:0000313" key="1">
    <source>
        <dbReference type="EMBL" id="CAF1437767.1"/>
    </source>
</evidence>
<protein>
    <submittedName>
        <fullName evidence="1">Uncharacterized protein</fullName>
    </submittedName>
</protein>
<name>A0A815NT75_9BILA</name>
<dbReference type="AlphaFoldDB" id="A0A815NT75"/>
<proteinExistence type="predicted"/>
<reference evidence="1" key="1">
    <citation type="submission" date="2021-02" db="EMBL/GenBank/DDBJ databases">
        <authorList>
            <person name="Nowell W R."/>
        </authorList>
    </citation>
    <scope>NUCLEOTIDE SEQUENCE</scope>
</reference>
<comment type="caution">
    <text evidence="1">The sequence shown here is derived from an EMBL/GenBank/DDBJ whole genome shotgun (WGS) entry which is preliminary data.</text>
</comment>
<keyword evidence="2" id="KW-1185">Reference proteome</keyword>
<gene>
    <name evidence="1" type="ORF">JXQ802_LOCUS36813</name>
</gene>
<accession>A0A815NT75</accession>
<dbReference type="Proteomes" id="UP000663870">
    <property type="component" value="Unassembled WGS sequence"/>
</dbReference>
<feature type="non-terminal residue" evidence="1">
    <location>
        <position position="43"/>
    </location>
</feature>